<feature type="region of interest" description="Disordered" evidence="1">
    <location>
        <begin position="73"/>
        <end position="105"/>
    </location>
</feature>
<evidence type="ECO:0000256" key="1">
    <source>
        <dbReference type="SAM" id="MobiDB-lite"/>
    </source>
</evidence>
<feature type="domain" description="Anti-sigma K factor RskA C-terminal" evidence="3">
    <location>
        <begin position="118"/>
        <end position="242"/>
    </location>
</feature>
<dbReference type="RefSeq" id="WP_133399736.1">
    <property type="nucleotide sequence ID" value="NZ_SMZX01000002.1"/>
</dbReference>
<dbReference type="InterPro" id="IPR018764">
    <property type="entry name" value="RskA_C"/>
</dbReference>
<dbReference type="Pfam" id="PF10099">
    <property type="entry name" value="RskA_C"/>
    <property type="match status" value="1"/>
</dbReference>
<dbReference type="EMBL" id="SMZX01000002">
    <property type="protein sequence ID" value="TDL43694.1"/>
    <property type="molecule type" value="Genomic_DNA"/>
</dbReference>
<evidence type="ECO:0000256" key="2">
    <source>
        <dbReference type="SAM" id="Phobius"/>
    </source>
</evidence>
<feature type="transmembrane region" description="Helical" evidence="2">
    <location>
        <begin position="114"/>
        <end position="134"/>
    </location>
</feature>
<dbReference type="AlphaFoldDB" id="A0A4R5YK76"/>
<feature type="region of interest" description="Disordered" evidence="1">
    <location>
        <begin position="232"/>
        <end position="253"/>
    </location>
</feature>
<dbReference type="GO" id="GO:0005886">
    <property type="term" value="C:plasma membrane"/>
    <property type="evidence" value="ECO:0007669"/>
    <property type="project" value="InterPro"/>
</dbReference>
<gene>
    <name evidence="4" type="ORF">E2R54_10850</name>
</gene>
<protein>
    <submittedName>
        <fullName evidence="4">Anti-sigma factor</fullName>
    </submittedName>
</protein>
<proteinExistence type="predicted"/>
<comment type="caution">
    <text evidence="4">The sequence shown here is derived from an EMBL/GenBank/DDBJ whole genome shotgun (WGS) entry which is preliminary data.</text>
</comment>
<organism evidence="4 5">
    <name type="scientific">Microbacterium oleivorans</name>
    <dbReference type="NCBI Taxonomy" id="273677"/>
    <lineage>
        <taxon>Bacteria</taxon>
        <taxon>Bacillati</taxon>
        <taxon>Actinomycetota</taxon>
        <taxon>Actinomycetes</taxon>
        <taxon>Micrococcales</taxon>
        <taxon>Microbacteriaceae</taxon>
        <taxon>Microbacterium</taxon>
    </lineage>
</organism>
<evidence type="ECO:0000313" key="5">
    <source>
        <dbReference type="Proteomes" id="UP000295633"/>
    </source>
</evidence>
<dbReference type="Proteomes" id="UP000295633">
    <property type="component" value="Unassembled WGS sequence"/>
</dbReference>
<accession>A0A4R5YK76</accession>
<evidence type="ECO:0000259" key="3">
    <source>
        <dbReference type="Pfam" id="PF10099"/>
    </source>
</evidence>
<keyword evidence="2" id="KW-1133">Transmembrane helix</keyword>
<reference evidence="4 5" key="1">
    <citation type="submission" date="2019-03" db="EMBL/GenBank/DDBJ databases">
        <title>Genome Sequencing and Assembly of Various Microbes Isolated from Partially Reclaimed Soil and Acid Mine Drainage (AMD) Site.</title>
        <authorList>
            <person name="Steinbock B."/>
            <person name="Bechtold R."/>
            <person name="Sevigny J.L."/>
            <person name="Thomas D."/>
            <person name="Cuthill L.R."/>
            <person name="Aveiro Johannsen E.J."/>
            <person name="Thomas K."/>
            <person name="Ghosh A."/>
        </authorList>
    </citation>
    <scope>NUCLEOTIDE SEQUENCE [LARGE SCALE GENOMIC DNA]</scope>
    <source>
        <strain evidence="4 5">F-B2</strain>
    </source>
</reference>
<evidence type="ECO:0000313" key="4">
    <source>
        <dbReference type="EMBL" id="TDL43694.1"/>
    </source>
</evidence>
<keyword evidence="2" id="KW-0472">Membrane</keyword>
<name>A0A4R5YK76_9MICO</name>
<sequence>MSHLDPEVAALLAMGEQPSDADRRHLDACADCRAEVDSFGRAVLAGRASGAGEPLLTPPDRVWESIRSELSLSTPMLDDGGQDDADSAPASVGASRGSRSHLASRRRRVSRRPVFFVLAGAAVAVVAIVAGVWASGGIVPKADVISEARLDGLPGWSGAGGEALLERVDGHDRVVIDLAASVPDDGYREVWLLTADASDLVSLGTLDGSTGTFDVPDAVDLSRFTVVDISQEDVDGDPGHSGDSIVRGTLSPP</sequence>
<dbReference type="STRING" id="273677.BW34_00586"/>
<keyword evidence="2" id="KW-0812">Transmembrane</keyword>